<sequence>MTTFVYKAKKGAAETVTGQVTAQSQDEAVELITQLGLLPVFIEIKSDKEISVFSGKPRKIKNKEVYVFTRQLANLIKAGISILRALAIIEEQTENIYLKKIISQVGLDIKNGKSLSEGLFRYPQIFSPLYLTLIRAGEEGGNLQEMLVNLALYLRKQEETLSKVRTAFAYPILMGGVGIFTVYFILSYVLPKMSGLFENISGRLPLPTVILLEISHALSVGWYWILLGVFIVFLSLVQFFKSHLGRLVLSRFFLRLPGFGQIILKVELARFCRTLELLLRGGVPIIRSIQIAIPLLSNKIIQEHFEKCKNALNSGGSFGQSIKQSKEIPIMLGHLISVGEETGNLNEVLKEVADTYEQDTEEAIKILTTLLEPLMILVIGGVVGFIVFSLLLPVFQLDILSN</sequence>
<protein>
    <submittedName>
        <fullName evidence="10">Type II secretion protein F</fullName>
    </submittedName>
</protein>
<evidence type="ECO:0000256" key="5">
    <source>
        <dbReference type="ARBA" id="ARBA00022692"/>
    </source>
</evidence>
<evidence type="ECO:0000256" key="4">
    <source>
        <dbReference type="ARBA" id="ARBA00022519"/>
    </source>
</evidence>
<evidence type="ECO:0000256" key="6">
    <source>
        <dbReference type="ARBA" id="ARBA00022989"/>
    </source>
</evidence>
<dbReference type="PANTHER" id="PTHR30012:SF0">
    <property type="entry name" value="TYPE II SECRETION SYSTEM PROTEIN F-RELATED"/>
    <property type="match status" value="1"/>
</dbReference>
<dbReference type="FunFam" id="1.20.81.30:FF:000001">
    <property type="entry name" value="Type II secretion system protein F"/>
    <property type="match status" value="1"/>
</dbReference>
<keyword evidence="5 8" id="KW-0812">Transmembrane</keyword>
<keyword evidence="7 8" id="KW-0472">Membrane</keyword>
<comment type="caution">
    <text evidence="10">The sequence shown here is derived from an EMBL/GenBank/DDBJ whole genome shotgun (WGS) entry which is preliminary data.</text>
</comment>
<evidence type="ECO:0000313" key="10">
    <source>
        <dbReference type="EMBL" id="KKS44754.1"/>
    </source>
</evidence>
<dbReference type="GO" id="GO:0005886">
    <property type="term" value="C:plasma membrane"/>
    <property type="evidence" value="ECO:0007669"/>
    <property type="project" value="UniProtKB-SubCell"/>
</dbReference>
<evidence type="ECO:0000256" key="1">
    <source>
        <dbReference type="ARBA" id="ARBA00004429"/>
    </source>
</evidence>
<feature type="transmembrane region" description="Helical" evidence="8">
    <location>
        <begin position="167"/>
        <end position="190"/>
    </location>
</feature>
<feature type="domain" description="Type II secretion system protein GspF" evidence="9">
    <location>
        <begin position="68"/>
        <end position="191"/>
    </location>
</feature>
<name>A0A0G0Z7Z2_9BACT</name>
<feature type="transmembrane region" description="Helical" evidence="8">
    <location>
        <begin position="374"/>
        <end position="395"/>
    </location>
</feature>
<comment type="similarity">
    <text evidence="2">Belongs to the GSP F family.</text>
</comment>
<keyword evidence="4" id="KW-0997">Cell inner membrane</keyword>
<organism evidence="10 11">
    <name type="scientific">candidate division CPR1 bacterium GW2011_GWA2_42_17</name>
    <dbReference type="NCBI Taxonomy" id="1618341"/>
    <lineage>
        <taxon>Bacteria</taxon>
        <taxon>candidate division CPR1</taxon>
    </lineage>
</organism>
<dbReference type="AlphaFoldDB" id="A0A0G0Z7Z2"/>
<dbReference type="Proteomes" id="UP000034875">
    <property type="component" value="Unassembled WGS sequence"/>
</dbReference>
<evidence type="ECO:0000256" key="7">
    <source>
        <dbReference type="ARBA" id="ARBA00023136"/>
    </source>
</evidence>
<comment type="subcellular location">
    <subcellularLocation>
        <location evidence="1">Cell inner membrane</location>
        <topology evidence="1">Multi-pass membrane protein</topology>
    </subcellularLocation>
</comment>
<proteinExistence type="inferred from homology"/>
<feature type="transmembrane region" description="Helical" evidence="8">
    <location>
        <begin position="221"/>
        <end position="240"/>
    </location>
</feature>
<dbReference type="PANTHER" id="PTHR30012">
    <property type="entry name" value="GENERAL SECRETION PATHWAY PROTEIN"/>
    <property type="match status" value="1"/>
</dbReference>
<dbReference type="EMBL" id="LCCZ01000001">
    <property type="protein sequence ID" value="KKS44754.1"/>
    <property type="molecule type" value="Genomic_DNA"/>
</dbReference>
<feature type="domain" description="Type II secretion system protein GspF" evidence="9">
    <location>
        <begin position="271"/>
        <end position="393"/>
    </location>
</feature>
<dbReference type="PRINTS" id="PR00812">
    <property type="entry name" value="BCTERIALGSPF"/>
</dbReference>
<keyword evidence="6 8" id="KW-1133">Transmembrane helix</keyword>
<reference evidence="10 11" key="1">
    <citation type="journal article" date="2015" name="Nature">
        <title>rRNA introns, odd ribosomes, and small enigmatic genomes across a large radiation of phyla.</title>
        <authorList>
            <person name="Brown C.T."/>
            <person name="Hug L.A."/>
            <person name="Thomas B.C."/>
            <person name="Sharon I."/>
            <person name="Castelle C.J."/>
            <person name="Singh A."/>
            <person name="Wilkins M.J."/>
            <person name="Williams K.H."/>
            <person name="Banfield J.F."/>
        </authorList>
    </citation>
    <scope>NUCLEOTIDE SEQUENCE [LARGE SCALE GENOMIC DNA]</scope>
</reference>
<gene>
    <name evidence="10" type="ORF">UV05_C0001G0014</name>
</gene>
<keyword evidence="3" id="KW-1003">Cell membrane</keyword>
<evidence type="ECO:0000256" key="2">
    <source>
        <dbReference type="ARBA" id="ARBA00005745"/>
    </source>
</evidence>
<dbReference type="Gene3D" id="1.20.81.30">
    <property type="entry name" value="Type II secretion system (T2SS), domain F"/>
    <property type="match status" value="2"/>
</dbReference>
<evidence type="ECO:0000259" key="9">
    <source>
        <dbReference type="Pfam" id="PF00482"/>
    </source>
</evidence>
<dbReference type="Pfam" id="PF00482">
    <property type="entry name" value="T2SSF"/>
    <property type="match status" value="2"/>
</dbReference>
<evidence type="ECO:0000256" key="8">
    <source>
        <dbReference type="SAM" id="Phobius"/>
    </source>
</evidence>
<evidence type="ECO:0000256" key="3">
    <source>
        <dbReference type="ARBA" id="ARBA00022475"/>
    </source>
</evidence>
<dbReference type="InterPro" id="IPR018076">
    <property type="entry name" value="T2SS_GspF_dom"/>
</dbReference>
<dbReference type="InterPro" id="IPR003004">
    <property type="entry name" value="GspF/PilC"/>
</dbReference>
<accession>A0A0G0Z7Z2</accession>
<evidence type="ECO:0000313" key="11">
    <source>
        <dbReference type="Proteomes" id="UP000034875"/>
    </source>
</evidence>
<dbReference type="InterPro" id="IPR042094">
    <property type="entry name" value="T2SS_GspF_sf"/>
</dbReference>